<dbReference type="Pfam" id="PF14076">
    <property type="entry name" value="DUF4258"/>
    <property type="match status" value="1"/>
</dbReference>
<dbReference type="AlphaFoldDB" id="A0A1F5ZME2"/>
<accession>A0A1F5ZME2</accession>
<name>A0A1F5ZME2_9BACT</name>
<evidence type="ECO:0008006" key="3">
    <source>
        <dbReference type="Google" id="ProtNLM"/>
    </source>
</evidence>
<evidence type="ECO:0000313" key="2">
    <source>
        <dbReference type="Proteomes" id="UP000177383"/>
    </source>
</evidence>
<dbReference type="STRING" id="1798375.A2773_06260"/>
<dbReference type="Proteomes" id="UP000177383">
    <property type="component" value="Unassembled WGS sequence"/>
</dbReference>
<dbReference type="EMBL" id="MFJE01000044">
    <property type="protein sequence ID" value="OGG13649.1"/>
    <property type="molecule type" value="Genomic_DNA"/>
</dbReference>
<organism evidence="1 2">
    <name type="scientific">Candidatus Gottesmanbacteria bacterium RIFCSPHIGHO2_01_FULL_39_10</name>
    <dbReference type="NCBI Taxonomy" id="1798375"/>
    <lineage>
        <taxon>Bacteria</taxon>
        <taxon>Candidatus Gottesmaniibacteriota</taxon>
    </lineage>
</organism>
<sequence>MIIFSDHALEQNKKRKIPKKRIIETVRNPEEILDSFKGRKLTRKQFGNKILEVVTTAEGLNTIIITQYYLGGDYESKIRQKN</sequence>
<protein>
    <recommendedName>
        <fullName evidence="3">DUF4258 domain-containing protein</fullName>
    </recommendedName>
</protein>
<gene>
    <name evidence="1" type="ORF">A2773_06260</name>
</gene>
<evidence type="ECO:0000313" key="1">
    <source>
        <dbReference type="EMBL" id="OGG13649.1"/>
    </source>
</evidence>
<proteinExistence type="predicted"/>
<comment type="caution">
    <text evidence="1">The sequence shown here is derived from an EMBL/GenBank/DDBJ whole genome shotgun (WGS) entry which is preliminary data.</text>
</comment>
<dbReference type="InterPro" id="IPR025354">
    <property type="entry name" value="DUF4258"/>
</dbReference>
<reference evidence="1 2" key="1">
    <citation type="journal article" date="2016" name="Nat. Commun.">
        <title>Thousands of microbial genomes shed light on interconnected biogeochemical processes in an aquifer system.</title>
        <authorList>
            <person name="Anantharaman K."/>
            <person name="Brown C.T."/>
            <person name="Hug L.A."/>
            <person name="Sharon I."/>
            <person name="Castelle C.J."/>
            <person name="Probst A.J."/>
            <person name="Thomas B.C."/>
            <person name="Singh A."/>
            <person name="Wilkins M.J."/>
            <person name="Karaoz U."/>
            <person name="Brodie E.L."/>
            <person name="Williams K.H."/>
            <person name="Hubbard S.S."/>
            <person name="Banfield J.F."/>
        </authorList>
    </citation>
    <scope>NUCLEOTIDE SEQUENCE [LARGE SCALE GENOMIC DNA]</scope>
</reference>